<evidence type="ECO:0000313" key="2">
    <source>
        <dbReference type="EMBL" id="KOX69917.1"/>
    </source>
</evidence>
<sequence length="159" mass="18255">MAGRPVSFLKTNSLSNCLTAGYYYQDGVVGTLLVGPTLIFPRPPINFRGRTTRKTKSTLLSSCITTFPLMSTLTYFHHATIIQSAIERYTDSVKMKGERGNFLRRQRREAEEEEEEDQEEEEEEEEEEGEGEARKNIKENKGSEEEMLFPREGGDESRY</sequence>
<evidence type="ECO:0000313" key="3">
    <source>
        <dbReference type="Proteomes" id="UP000053105"/>
    </source>
</evidence>
<accession>A0A0M8ZS93</accession>
<reference evidence="2 3" key="1">
    <citation type="submission" date="2015-07" db="EMBL/GenBank/DDBJ databases">
        <title>The genome of Melipona quadrifasciata.</title>
        <authorList>
            <person name="Pan H."/>
            <person name="Kapheim K."/>
        </authorList>
    </citation>
    <scope>NUCLEOTIDE SEQUENCE [LARGE SCALE GENOMIC DNA]</scope>
    <source>
        <strain evidence="2">0111107301</strain>
        <tissue evidence="2">Whole body</tissue>
    </source>
</reference>
<dbReference type="Proteomes" id="UP000053105">
    <property type="component" value="Unassembled WGS sequence"/>
</dbReference>
<dbReference type="EMBL" id="KQ435878">
    <property type="protein sequence ID" value="KOX69917.1"/>
    <property type="molecule type" value="Genomic_DNA"/>
</dbReference>
<name>A0A0M8ZS93_9HYME</name>
<keyword evidence="3" id="KW-1185">Reference proteome</keyword>
<dbReference type="AlphaFoldDB" id="A0A0M8ZS93"/>
<evidence type="ECO:0000256" key="1">
    <source>
        <dbReference type="SAM" id="MobiDB-lite"/>
    </source>
</evidence>
<organism evidence="2 3">
    <name type="scientific">Melipona quadrifasciata</name>
    <dbReference type="NCBI Taxonomy" id="166423"/>
    <lineage>
        <taxon>Eukaryota</taxon>
        <taxon>Metazoa</taxon>
        <taxon>Ecdysozoa</taxon>
        <taxon>Arthropoda</taxon>
        <taxon>Hexapoda</taxon>
        <taxon>Insecta</taxon>
        <taxon>Pterygota</taxon>
        <taxon>Neoptera</taxon>
        <taxon>Endopterygota</taxon>
        <taxon>Hymenoptera</taxon>
        <taxon>Apocrita</taxon>
        <taxon>Aculeata</taxon>
        <taxon>Apoidea</taxon>
        <taxon>Anthophila</taxon>
        <taxon>Apidae</taxon>
        <taxon>Melipona</taxon>
    </lineage>
</organism>
<feature type="compositionally biased region" description="Acidic residues" evidence="1">
    <location>
        <begin position="111"/>
        <end position="130"/>
    </location>
</feature>
<feature type="region of interest" description="Disordered" evidence="1">
    <location>
        <begin position="97"/>
        <end position="159"/>
    </location>
</feature>
<gene>
    <name evidence="2" type="ORF">WN51_04430</name>
</gene>
<protein>
    <submittedName>
        <fullName evidence="2">Uncharacterized protein</fullName>
    </submittedName>
</protein>
<proteinExistence type="predicted"/>
<feature type="compositionally biased region" description="Basic and acidic residues" evidence="1">
    <location>
        <begin position="131"/>
        <end position="159"/>
    </location>
</feature>